<feature type="domain" description="Ubiquitin-like modifier-activating enzyme Atg7 N-terminal" evidence="9">
    <location>
        <begin position="12"/>
        <end position="85"/>
    </location>
</feature>
<comment type="caution">
    <text evidence="10">The sequence shown here is derived from an EMBL/GenBank/DDBJ whole genome shotgun (WGS) entry which is preliminary data.</text>
</comment>
<keyword evidence="7" id="KW-0833">Ubl conjugation pathway</keyword>
<keyword evidence="7" id="KW-0963">Cytoplasm</keyword>
<sequence>MMAEPRAMPQPLQFLPLQTSISPSFWHRLTDLKLHHLQLSDAPVPIVGHYGRGKQITDRVTGQAVGISAGLELDSASFDDAQAHQAGNVGQQDQGQVWPLIPFRHLPAQIWARATSTSPNDPPPTLESLNPFLLITFADLKKYRYYYWCAFPAVVQKPGWEVVDGWSSIDRPELPLDSVSLGRTEDFTEQAPLSEVSTFWSNIDPQQRTVIVSDPSSHPSAPGWPVRNLLLFLSRTPLLASSPCATLRLILVRDNETITAQLRLKSAVESEEIDASQQRPATVGWEKNEKGKLGPRMADLGPLMDPTRLADQAVDLNLQLMRWRIMPSLDLDKVKHTKCLLLGAGTLGCYVARTLMAWGVRKITLVDSSTVSYSNPVRQPLFEFADSLNGGKPKAEAAAAALKRIYPGVDARGIALSVPMPGHPISPSAREQTKKDLEQLEALIAEHDVVYLLMDSRESRWLPTVIGAAKGKLVMNVALGFDTYLVMRHGLPSSSSSEKVDSAQVKPGSIYRGQLGCYYCNDVVAPMDSLSDRTLDQMCTVTRPGIASIASSTAVELMVSILQHPKGPHAPSIIPGPGTASASREPAEIEEAGSPLGIVPHQIRGFLGNFDALKITGQAYDRCTGCSEAIIGAYRTDPFALVESACDDAKYLERLTGLDKLEEETEKMLAEGVSDWEEDGEGEDDF</sequence>
<dbReference type="InterPro" id="IPR042522">
    <property type="entry name" value="Atg7_N_1"/>
</dbReference>
<dbReference type="CDD" id="cd01486">
    <property type="entry name" value="Apg7"/>
    <property type="match status" value="1"/>
</dbReference>
<proteinExistence type="inferred from homology"/>
<comment type="function">
    <text evidence="7">E1-like activating enzyme involved in the 2 ubiquitin-like systems required for cytoplasm to vacuole transport (Cvt) and autophagy. Activates ATG12 for its conjugation with ATG5 and ATG8 for its conjugation with phosphatidylethanolamine. Both systems are needed for the ATG8 association to Cvt vesicles and autophagosomes membranes. Autophagy is essential for maintenance of amino acid levels and protein synthesis under nitrogen starvation. Required for selective autophagic degradation of the nucleus (nucleophagy) as well as for mitophagy which contributes to regulate mitochondrial quantity and quality by eliminating the mitochondria to a basal level to fulfill cellular energy requirements and preventing excess ROS production.</text>
</comment>
<dbReference type="SUPFAM" id="SSF69572">
    <property type="entry name" value="Activating enzymes of the ubiquitin-like proteins"/>
    <property type="match status" value="1"/>
</dbReference>
<reference evidence="10 11" key="1">
    <citation type="submission" date="2020-11" db="EMBL/GenBank/DDBJ databases">
        <title>Kefir isolates.</title>
        <authorList>
            <person name="Marcisauskas S."/>
            <person name="Kim Y."/>
            <person name="Blasche S."/>
        </authorList>
    </citation>
    <scope>NUCLEOTIDE SEQUENCE [LARGE SCALE GENOMIC DNA]</scope>
    <source>
        <strain evidence="10 11">KR</strain>
    </source>
</reference>
<feature type="domain" description="THIF-type NAD/FAD binding fold" evidence="8">
    <location>
        <begin position="319"/>
        <end position="566"/>
    </location>
</feature>
<dbReference type="PANTHER" id="PTHR10953:SF3">
    <property type="entry name" value="UBIQUITIN-LIKE MODIFIER-ACTIVATING ENZYME ATG7"/>
    <property type="match status" value="1"/>
</dbReference>
<comment type="subcellular location">
    <subcellularLocation>
        <location evidence="7">Cytoplasm</location>
    </subcellularLocation>
    <subcellularLocation>
        <location evidence="7">Preautophagosomal structure</location>
    </subcellularLocation>
</comment>
<dbReference type="GO" id="GO:0032446">
    <property type="term" value="P:protein modification by small protein conjugation"/>
    <property type="evidence" value="ECO:0007669"/>
    <property type="project" value="TreeGrafter"/>
</dbReference>
<evidence type="ECO:0000256" key="2">
    <source>
        <dbReference type="ARBA" id="ARBA00017647"/>
    </source>
</evidence>
<feature type="active site" description="Glycyl thioester intermediate" evidence="6">
    <location>
        <position position="539"/>
    </location>
</feature>
<dbReference type="PANTHER" id="PTHR10953">
    <property type="entry name" value="UBIQUITIN-ACTIVATING ENZYME E1"/>
    <property type="match status" value="1"/>
</dbReference>
<dbReference type="GO" id="GO:0000407">
    <property type="term" value="C:phagophore assembly site"/>
    <property type="evidence" value="ECO:0007669"/>
    <property type="project" value="UniProtKB-SubCell"/>
</dbReference>
<keyword evidence="4 7" id="KW-0653">Protein transport</keyword>
<dbReference type="GO" id="GO:0000422">
    <property type="term" value="P:autophagy of mitochondrion"/>
    <property type="evidence" value="ECO:0007669"/>
    <property type="project" value="TreeGrafter"/>
</dbReference>
<dbReference type="GO" id="GO:0000045">
    <property type="term" value="P:autophagosome assembly"/>
    <property type="evidence" value="ECO:0007669"/>
    <property type="project" value="TreeGrafter"/>
</dbReference>
<evidence type="ECO:0000256" key="4">
    <source>
        <dbReference type="ARBA" id="ARBA00022927"/>
    </source>
</evidence>
<keyword evidence="5 7" id="KW-0072">Autophagy</keyword>
<dbReference type="GO" id="GO:0034727">
    <property type="term" value="P:piecemeal microautophagy of the nucleus"/>
    <property type="evidence" value="ECO:0007669"/>
    <property type="project" value="TreeGrafter"/>
</dbReference>
<evidence type="ECO:0000256" key="5">
    <source>
        <dbReference type="ARBA" id="ARBA00023006"/>
    </source>
</evidence>
<dbReference type="InterPro" id="IPR045886">
    <property type="entry name" value="ThiF/MoeB/HesA"/>
</dbReference>
<dbReference type="GO" id="GO:0019778">
    <property type="term" value="F:Atg12 activating enzyme activity"/>
    <property type="evidence" value="ECO:0007669"/>
    <property type="project" value="TreeGrafter"/>
</dbReference>
<dbReference type="GO" id="GO:0006995">
    <property type="term" value="P:cellular response to nitrogen starvation"/>
    <property type="evidence" value="ECO:0007669"/>
    <property type="project" value="TreeGrafter"/>
</dbReference>
<dbReference type="AlphaFoldDB" id="A0A9P6VVA6"/>
<dbReference type="Gene3D" id="3.40.140.100">
    <property type="entry name" value="Ubiquitin-like modifier-activating enzyme ATG7 C-terminal domain"/>
    <property type="match status" value="1"/>
</dbReference>
<keyword evidence="11" id="KW-1185">Reference proteome</keyword>
<evidence type="ECO:0000256" key="7">
    <source>
        <dbReference type="RuleBase" id="RU366022"/>
    </source>
</evidence>
<dbReference type="InterPro" id="IPR042523">
    <property type="entry name" value="Atg7_N_2"/>
</dbReference>
<dbReference type="InterPro" id="IPR000594">
    <property type="entry name" value="ThiF_NAD_FAD-bd"/>
</dbReference>
<dbReference type="EMBL" id="PUHQ01000107">
    <property type="protein sequence ID" value="KAG0655939.1"/>
    <property type="molecule type" value="Genomic_DNA"/>
</dbReference>
<gene>
    <name evidence="10" type="primary">ATG7</name>
    <name evidence="10" type="ORF">C6P46_000521</name>
</gene>
<dbReference type="NCBIfam" id="TIGR01381">
    <property type="entry name" value="E1_like_apg7"/>
    <property type="match status" value="1"/>
</dbReference>
<name>A0A9P6VVA6_RHOMI</name>
<evidence type="ECO:0000259" key="9">
    <source>
        <dbReference type="Pfam" id="PF16420"/>
    </source>
</evidence>
<dbReference type="GO" id="GO:0015031">
    <property type="term" value="P:protein transport"/>
    <property type="evidence" value="ECO:0007669"/>
    <property type="project" value="UniProtKB-UniRule"/>
</dbReference>
<dbReference type="FunFam" id="3.40.50.720:FF:000243">
    <property type="entry name" value="Ubiquitin-like modifier-activating enzyme ATG7"/>
    <property type="match status" value="1"/>
</dbReference>
<evidence type="ECO:0000259" key="8">
    <source>
        <dbReference type="Pfam" id="PF00899"/>
    </source>
</evidence>
<dbReference type="OrthoDB" id="338614at2759"/>
<dbReference type="Gene3D" id="3.40.50.720">
    <property type="entry name" value="NAD(P)-binding Rossmann-like Domain"/>
    <property type="match status" value="1"/>
</dbReference>
<evidence type="ECO:0000256" key="3">
    <source>
        <dbReference type="ARBA" id="ARBA00022448"/>
    </source>
</evidence>
<accession>A0A9P6VVA6</accession>
<dbReference type="Pfam" id="PF16420">
    <property type="entry name" value="ATG7_N"/>
    <property type="match status" value="2"/>
</dbReference>
<comment type="similarity">
    <text evidence="1 7">Belongs to the ATG7 family.</text>
</comment>
<protein>
    <recommendedName>
        <fullName evidence="2 7">Ubiquitin-like modifier-activating enzyme ATG7</fullName>
    </recommendedName>
    <alternativeName>
        <fullName evidence="7">Autophagy-related protein 7</fullName>
    </alternativeName>
</protein>
<evidence type="ECO:0000313" key="11">
    <source>
        <dbReference type="Proteomes" id="UP000777482"/>
    </source>
</evidence>
<dbReference type="Proteomes" id="UP000777482">
    <property type="component" value="Unassembled WGS sequence"/>
</dbReference>
<organism evidence="10 11">
    <name type="scientific">Rhodotorula mucilaginosa</name>
    <name type="common">Yeast</name>
    <name type="synonym">Rhodotorula rubra</name>
    <dbReference type="NCBI Taxonomy" id="5537"/>
    <lineage>
        <taxon>Eukaryota</taxon>
        <taxon>Fungi</taxon>
        <taxon>Dikarya</taxon>
        <taxon>Basidiomycota</taxon>
        <taxon>Pucciniomycotina</taxon>
        <taxon>Microbotryomycetes</taxon>
        <taxon>Sporidiobolales</taxon>
        <taxon>Sporidiobolaceae</taxon>
        <taxon>Rhodotorula</taxon>
    </lineage>
</organism>
<dbReference type="Pfam" id="PF00899">
    <property type="entry name" value="ThiF"/>
    <property type="match status" value="1"/>
</dbReference>
<dbReference type="InterPro" id="IPR006285">
    <property type="entry name" value="Atg7"/>
</dbReference>
<dbReference type="Gene3D" id="3.40.140.70">
    <property type="entry name" value="Ubiquitin-like modifier-activating enzyme ATG7 N-terminal domain"/>
    <property type="match status" value="2"/>
</dbReference>
<evidence type="ECO:0000256" key="1">
    <source>
        <dbReference type="ARBA" id="ARBA00010931"/>
    </source>
</evidence>
<dbReference type="InterPro" id="IPR032197">
    <property type="entry name" value="Atg7_N"/>
</dbReference>
<dbReference type="InterPro" id="IPR035985">
    <property type="entry name" value="Ubiquitin-activating_enz"/>
</dbReference>
<evidence type="ECO:0000313" key="10">
    <source>
        <dbReference type="EMBL" id="KAG0655939.1"/>
    </source>
</evidence>
<dbReference type="GO" id="GO:0019779">
    <property type="term" value="F:Atg8 activating enzyme activity"/>
    <property type="evidence" value="ECO:0007669"/>
    <property type="project" value="TreeGrafter"/>
</dbReference>
<feature type="domain" description="Ubiquitin-like modifier-activating enzyme Atg7 N-terminal" evidence="9">
    <location>
        <begin position="108"/>
        <end position="304"/>
    </location>
</feature>
<comment type="subunit">
    <text evidence="7">Homodimer.</text>
</comment>
<keyword evidence="3 7" id="KW-0813">Transport</keyword>
<evidence type="ECO:0000256" key="6">
    <source>
        <dbReference type="PIRSR" id="PIRSR606285-1"/>
    </source>
</evidence>